<sequence>MDLFEIVKARDGHDTLAVTDGNKKYFLHSLYYPEKEGQEWADMVQFDDEAIILVYGIGLGYHINFLARKLSLSNRLILVEPSKEIFEYALVNGYYDEFKERPNTFFINEGSDENMRNLLSMYIPWDNFENLVYRDFKQYPKIFEDHYRMFSKCLIETINAMRINRNTALYFASQWQSNFMENIEFVFKSVPVKSFFNSFKNVPAVIVSAGPSLDKNIRLLKEAKGKSIIICVGTALKALLKEKIEPDFVVSIDGSEKNFRHFEGCSVNIPLLYDLTVYPQILKEYKGPLIIGQIASEFSALFEGKLSLEFGSLNAGPSVANLSLDFAYKMGCNPIIFIGQDLAYLNNRTHASGTTYEKDRIKGSSDEKEYIYVDGNYGEKVLTDRVLLSFKTWFENYICKHPNRIYINATEGGAFIKGTEVMDFKNVIDKYMKKNLHISQKINEIVANKKIALKPEQINFLYTELEGTIKRLKIIKWDCLRGAKLSKKMYNEYEKDINADTTRILKILDKIDAKLRDSKESFLLISSILNIVTTKILKGFKTEKDETEKEKKLRISMMSYTLYYGIYEAILQSEKGLEKALNTIKSINSTNITSLNIIREDKYENRR</sequence>
<dbReference type="PANTHER" id="PTHR41786:SF1">
    <property type="entry name" value="6-HYDROXYMETHYLPTERIN DIPHOSPHOKINASE MPTE-LIKE DOMAIN-CONTAINING PROTEIN"/>
    <property type="match status" value="1"/>
</dbReference>
<gene>
    <name evidence="2" type="ordered locus">Thit_0477</name>
</gene>
<dbReference type="eggNOG" id="COG2604">
    <property type="taxonomic scope" value="Bacteria"/>
</dbReference>
<dbReference type="Pfam" id="PF01973">
    <property type="entry name" value="MptE-like"/>
    <property type="match status" value="1"/>
</dbReference>
<dbReference type="KEGG" id="tit:Thit_0477"/>
<evidence type="ECO:0000313" key="2">
    <source>
        <dbReference type="EMBL" id="ADD01784.1"/>
    </source>
</evidence>
<feature type="domain" description="6-hydroxymethylpterin diphosphokinase MptE-like" evidence="1">
    <location>
        <begin position="177"/>
        <end position="346"/>
    </location>
</feature>
<dbReference type="OrthoDB" id="5291305at2"/>
<dbReference type="HOGENOM" id="CLU_026503_0_0_9"/>
<dbReference type="PANTHER" id="PTHR41786">
    <property type="entry name" value="MOTILITY ACCESSORY FACTOR MAF"/>
    <property type="match status" value="1"/>
</dbReference>
<dbReference type="AlphaFoldDB" id="D3T752"/>
<evidence type="ECO:0000313" key="3">
    <source>
        <dbReference type="Proteomes" id="UP000001552"/>
    </source>
</evidence>
<name>D3T752_THEIA</name>
<proteinExistence type="predicted"/>
<dbReference type="Proteomes" id="UP000001552">
    <property type="component" value="Chromosome"/>
</dbReference>
<dbReference type="InterPro" id="IPR002826">
    <property type="entry name" value="MptE-like"/>
</dbReference>
<dbReference type="EMBL" id="CP001936">
    <property type="protein sequence ID" value="ADD01784.1"/>
    <property type="molecule type" value="Genomic_DNA"/>
</dbReference>
<evidence type="ECO:0000259" key="1">
    <source>
        <dbReference type="Pfam" id="PF01973"/>
    </source>
</evidence>
<organism evidence="2 3">
    <name type="scientific">Thermoanaerobacter italicus (strain DSM 9252 / Ab9)</name>
    <dbReference type="NCBI Taxonomy" id="580331"/>
    <lineage>
        <taxon>Bacteria</taxon>
        <taxon>Bacillati</taxon>
        <taxon>Bacillota</taxon>
        <taxon>Clostridia</taxon>
        <taxon>Thermoanaerobacterales</taxon>
        <taxon>Thermoanaerobacteraceae</taxon>
        <taxon>Thermoanaerobacter</taxon>
    </lineage>
</organism>
<reference evidence="2" key="1">
    <citation type="submission" date="2010-02" db="EMBL/GenBank/DDBJ databases">
        <title>Complete sequence of Thermoanaerobacter italicus Ab9.</title>
        <authorList>
            <consortium name="US DOE Joint Genome Institute"/>
            <person name="Lucas S."/>
            <person name="Copeland A."/>
            <person name="Lapidus A."/>
            <person name="Cheng J.-F."/>
            <person name="Bruce D."/>
            <person name="Goodwin L."/>
            <person name="Pitluck S."/>
            <person name="Chertkov O."/>
            <person name="Detter J.C."/>
            <person name="Han C."/>
            <person name="Tapia R."/>
            <person name="Land M."/>
            <person name="Hauser L."/>
            <person name="Kyrpides N."/>
            <person name="Mikhailova N."/>
            <person name="Hemme C.L."/>
            <person name="Woyke T."/>
        </authorList>
    </citation>
    <scope>NUCLEOTIDE SEQUENCE [LARGE SCALE GENOMIC DNA]</scope>
    <source>
        <strain evidence="2">Ab9</strain>
    </source>
</reference>
<dbReference type="RefSeq" id="WP_012994607.1">
    <property type="nucleotide sequence ID" value="NC_013921.1"/>
</dbReference>
<keyword evidence="3" id="KW-1185">Reference proteome</keyword>
<accession>D3T752</accession>
<protein>
    <recommendedName>
        <fullName evidence="1">6-hydroxymethylpterin diphosphokinase MptE-like domain-containing protein</fullName>
    </recommendedName>
</protein>